<evidence type="ECO:0000256" key="1">
    <source>
        <dbReference type="ARBA" id="ARBA00010458"/>
    </source>
</evidence>
<evidence type="ECO:0000313" key="5">
    <source>
        <dbReference type="EMBL" id="RJP61242.1"/>
    </source>
</evidence>
<name>A0A3A4RFK5_9BACT</name>
<dbReference type="GO" id="GO:0005829">
    <property type="term" value="C:cytosol"/>
    <property type="evidence" value="ECO:0007669"/>
    <property type="project" value="TreeGrafter"/>
</dbReference>
<evidence type="ECO:0000256" key="2">
    <source>
        <dbReference type="ARBA" id="ARBA00022801"/>
    </source>
</evidence>
<dbReference type="GO" id="GO:0006637">
    <property type="term" value="P:acyl-CoA metabolic process"/>
    <property type="evidence" value="ECO:0007669"/>
    <property type="project" value="TreeGrafter"/>
</dbReference>
<keyword evidence="2 3" id="KW-0378">Hydrolase</keyword>
<dbReference type="InterPro" id="IPR040170">
    <property type="entry name" value="Cytosol_ACT"/>
</dbReference>
<dbReference type="CDD" id="cd03442">
    <property type="entry name" value="BFIT_BACH"/>
    <property type="match status" value="1"/>
</dbReference>
<dbReference type="AlphaFoldDB" id="A0A3A4RFK5"/>
<dbReference type="GO" id="GO:0052816">
    <property type="term" value="F:long-chain fatty acyl-CoA hydrolase activity"/>
    <property type="evidence" value="ECO:0007669"/>
    <property type="project" value="TreeGrafter"/>
</dbReference>
<organism evidence="5 6">
    <name type="scientific">Candidatus Auribacter fodinae</name>
    <dbReference type="NCBI Taxonomy" id="2093366"/>
    <lineage>
        <taxon>Bacteria</taxon>
        <taxon>Pseudomonadati</taxon>
        <taxon>Candidatus Auribacterota</taxon>
        <taxon>Candidatus Auribacteria</taxon>
        <taxon>Candidatus Auribacterales</taxon>
        <taxon>Candidatus Auribacteraceae</taxon>
        <taxon>Candidatus Auribacter</taxon>
    </lineage>
</organism>
<dbReference type="SUPFAM" id="SSF54637">
    <property type="entry name" value="Thioesterase/thiol ester dehydrase-isomerase"/>
    <property type="match status" value="1"/>
</dbReference>
<reference evidence="5 6" key="1">
    <citation type="journal article" date="2017" name="ISME J.">
        <title>Energy and carbon metabolisms in a deep terrestrial subsurface fluid microbial community.</title>
        <authorList>
            <person name="Momper L."/>
            <person name="Jungbluth S.P."/>
            <person name="Lee M.D."/>
            <person name="Amend J.P."/>
        </authorList>
    </citation>
    <scope>NUCLEOTIDE SEQUENCE [LARGE SCALE GENOMIC DNA]</scope>
    <source>
        <strain evidence="5">SURF_26</strain>
    </source>
</reference>
<dbReference type="EMBL" id="QZJZ01000015">
    <property type="protein sequence ID" value="RJP61242.1"/>
    <property type="molecule type" value="Genomic_DNA"/>
</dbReference>
<evidence type="ECO:0000256" key="3">
    <source>
        <dbReference type="PROSITE-ProRule" id="PRU01106"/>
    </source>
</evidence>
<comment type="caution">
    <text evidence="5">The sequence shown here is derived from an EMBL/GenBank/DDBJ whole genome shotgun (WGS) entry which is preliminary data.</text>
</comment>
<feature type="domain" description="HotDog ACOT-type" evidence="4">
    <location>
        <begin position="14"/>
        <end position="129"/>
    </location>
</feature>
<dbReference type="InterPro" id="IPR033120">
    <property type="entry name" value="HOTDOG_ACOT"/>
</dbReference>
<evidence type="ECO:0000259" key="4">
    <source>
        <dbReference type="PROSITE" id="PS51770"/>
    </source>
</evidence>
<dbReference type="GO" id="GO:0009062">
    <property type="term" value="P:fatty acid catabolic process"/>
    <property type="evidence" value="ECO:0007669"/>
    <property type="project" value="TreeGrafter"/>
</dbReference>
<dbReference type="InterPro" id="IPR006683">
    <property type="entry name" value="Thioestr_dom"/>
</dbReference>
<dbReference type="Pfam" id="PF03061">
    <property type="entry name" value="4HBT"/>
    <property type="match status" value="1"/>
</dbReference>
<dbReference type="InterPro" id="IPR029069">
    <property type="entry name" value="HotDog_dom_sf"/>
</dbReference>
<dbReference type="PANTHER" id="PTHR11049">
    <property type="entry name" value="ACYL COENZYME A THIOESTER HYDROLASE"/>
    <property type="match status" value="1"/>
</dbReference>
<dbReference type="PANTHER" id="PTHR11049:SF5">
    <property type="entry name" value="ACYL-COA THIOESTER HYDROLASE YCIA"/>
    <property type="match status" value="1"/>
</dbReference>
<gene>
    <name evidence="5" type="primary">yciA</name>
    <name evidence="5" type="ORF">C4541_02570</name>
</gene>
<sequence>MTEKKNKIDPERTPDGVLVLRNQAMARDVNFNGDIFGGWVMSQMDIGGQLLAVEIARGRVVTVTVDKLTFLRPVHVGDAVCIYARLIRIGNTSMDIKLEVWAKDPLEEFQEHRHIVTEGVFRYVAIDDNGKPRRVPDEHRNSHPKCACHSFKK</sequence>
<dbReference type="NCBIfam" id="NF007970">
    <property type="entry name" value="PRK10694.1"/>
    <property type="match status" value="1"/>
</dbReference>
<comment type="similarity">
    <text evidence="1">Belongs to the acyl coenzyme A hydrolase family.</text>
</comment>
<dbReference type="PROSITE" id="PS51770">
    <property type="entry name" value="HOTDOG_ACOT"/>
    <property type="match status" value="1"/>
</dbReference>
<proteinExistence type="inferred from homology"/>
<protein>
    <submittedName>
        <fullName evidence="5">Acyl-CoA thioester hydrolase YciA</fullName>
    </submittedName>
</protein>
<accession>A0A3A4RFK5</accession>
<evidence type="ECO:0000313" key="6">
    <source>
        <dbReference type="Proteomes" id="UP000266426"/>
    </source>
</evidence>
<dbReference type="Proteomes" id="UP000266426">
    <property type="component" value="Unassembled WGS sequence"/>
</dbReference>
<dbReference type="Gene3D" id="3.10.129.10">
    <property type="entry name" value="Hotdog Thioesterase"/>
    <property type="match status" value="1"/>
</dbReference>